<dbReference type="Gene3D" id="1.10.8.10">
    <property type="entry name" value="DNA helicase RuvA subunit, C-terminal domain"/>
    <property type="match status" value="1"/>
</dbReference>
<organism evidence="7">
    <name type="scientific">candidate division WOR-3 bacterium</name>
    <dbReference type="NCBI Taxonomy" id="2052148"/>
    <lineage>
        <taxon>Bacteria</taxon>
        <taxon>Bacteria division WOR-3</taxon>
    </lineage>
</organism>
<gene>
    <name evidence="7" type="ORF">ENV38_06755</name>
</gene>
<evidence type="ECO:0000313" key="7">
    <source>
        <dbReference type="EMBL" id="HGB36585.1"/>
    </source>
</evidence>
<evidence type="ECO:0000256" key="3">
    <source>
        <dbReference type="ARBA" id="ARBA00022679"/>
    </source>
</evidence>
<accession>A0A7V3KPS2</accession>
<keyword evidence="2 7" id="KW-0489">Methyltransferase</keyword>
<dbReference type="PANTHER" id="PTHR18895">
    <property type="entry name" value="HEMK METHYLTRANSFERASE"/>
    <property type="match status" value="1"/>
</dbReference>
<dbReference type="GO" id="GO:0003676">
    <property type="term" value="F:nucleic acid binding"/>
    <property type="evidence" value="ECO:0007669"/>
    <property type="project" value="InterPro"/>
</dbReference>
<dbReference type="GO" id="GO:0032259">
    <property type="term" value="P:methylation"/>
    <property type="evidence" value="ECO:0007669"/>
    <property type="project" value="UniProtKB-KW"/>
</dbReference>
<dbReference type="EMBL" id="DTGD01000254">
    <property type="protein sequence ID" value="HGB36585.1"/>
    <property type="molecule type" value="Genomic_DNA"/>
</dbReference>
<dbReference type="InterPro" id="IPR029063">
    <property type="entry name" value="SAM-dependent_MTases_sf"/>
</dbReference>
<dbReference type="GO" id="GO:0102559">
    <property type="term" value="F:peptide chain release factor N(5)-glutamine methyltransferase activity"/>
    <property type="evidence" value="ECO:0007669"/>
    <property type="project" value="UniProtKB-EC"/>
</dbReference>
<evidence type="ECO:0000256" key="4">
    <source>
        <dbReference type="ARBA" id="ARBA00022691"/>
    </source>
</evidence>
<evidence type="ECO:0000256" key="1">
    <source>
        <dbReference type="ARBA" id="ARBA00012771"/>
    </source>
</evidence>
<dbReference type="InterPro" id="IPR004556">
    <property type="entry name" value="HemK-like"/>
</dbReference>
<dbReference type="InterPro" id="IPR002052">
    <property type="entry name" value="DNA_methylase_N6_adenine_CS"/>
</dbReference>
<evidence type="ECO:0000259" key="6">
    <source>
        <dbReference type="Pfam" id="PF05175"/>
    </source>
</evidence>
<dbReference type="SUPFAM" id="SSF53335">
    <property type="entry name" value="S-adenosyl-L-methionine-dependent methyltransferases"/>
    <property type="match status" value="1"/>
</dbReference>
<dbReference type="EC" id="2.1.1.297" evidence="1"/>
<dbReference type="Pfam" id="PF05175">
    <property type="entry name" value="MTS"/>
    <property type="match status" value="1"/>
</dbReference>
<dbReference type="PANTHER" id="PTHR18895:SF74">
    <property type="entry name" value="MTRF1L RELEASE FACTOR GLUTAMINE METHYLTRANSFERASE"/>
    <property type="match status" value="1"/>
</dbReference>
<keyword evidence="4" id="KW-0949">S-adenosyl-L-methionine</keyword>
<name>A0A7V3KPS2_UNCW3</name>
<dbReference type="InterPro" id="IPR007848">
    <property type="entry name" value="Small_mtfrase_dom"/>
</dbReference>
<feature type="domain" description="Methyltransferase small" evidence="6">
    <location>
        <begin position="118"/>
        <end position="214"/>
    </location>
</feature>
<sequence>MSTSLLRSFLKLRKKRNLRLRELYSYLIGVISQVSQEAKAEAKWIIEEVFENKFDFLILENPEVSKELSRIHTIVERRVKDRIPLQYIFKKAFFFGFELYVDERVLIPRYDTEVVVEYVLNTFNGKVVRWLDLGTGSGAIALVLGKHLNGFGVASDLSMDALRVARRNLTKYGVKVPLLRADVLSAFKDSCFDLIVANPPYISYKERSNLSPEVLSEPPSALFGGEFGHELSERILSESLRVLVPGGSIIIETSPMCFEALQRSEKWNFFILTKEIYDLSGELRGIHLVRKS</sequence>
<proteinExistence type="predicted"/>
<reference evidence="7" key="1">
    <citation type="journal article" date="2020" name="mSystems">
        <title>Genome- and Community-Level Interaction Insights into Carbon Utilization and Element Cycling Functions of Hydrothermarchaeota in Hydrothermal Sediment.</title>
        <authorList>
            <person name="Zhou Z."/>
            <person name="Liu Y."/>
            <person name="Xu W."/>
            <person name="Pan J."/>
            <person name="Luo Z.H."/>
            <person name="Li M."/>
        </authorList>
    </citation>
    <scope>NUCLEOTIDE SEQUENCE [LARGE SCALE GENOMIC DNA]</scope>
    <source>
        <strain evidence="7">SpSt-754</strain>
    </source>
</reference>
<evidence type="ECO:0000256" key="2">
    <source>
        <dbReference type="ARBA" id="ARBA00022603"/>
    </source>
</evidence>
<comment type="catalytic activity">
    <reaction evidence="5">
        <text>L-glutaminyl-[peptide chain release factor] + S-adenosyl-L-methionine = N(5)-methyl-L-glutaminyl-[peptide chain release factor] + S-adenosyl-L-homocysteine + H(+)</text>
        <dbReference type="Rhea" id="RHEA:42896"/>
        <dbReference type="Rhea" id="RHEA-COMP:10271"/>
        <dbReference type="Rhea" id="RHEA-COMP:10272"/>
        <dbReference type="ChEBI" id="CHEBI:15378"/>
        <dbReference type="ChEBI" id="CHEBI:30011"/>
        <dbReference type="ChEBI" id="CHEBI:57856"/>
        <dbReference type="ChEBI" id="CHEBI:59789"/>
        <dbReference type="ChEBI" id="CHEBI:61891"/>
        <dbReference type="EC" id="2.1.1.297"/>
    </reaction>
</comment>
<keyword evidence="3 7" id="KW-0808">Transferase</keyword>
<evidence type="ECO:0000256" key="5">
    <source>
        <dbReference type="ARBA" id="ARBA00048391"/>
    </source>
</evidence>
<dbReference type="Gene3D" id="3.40.50.150">
    <property type="entry name" value="Vaccinia Virus protein VP39"/>
    <property type="match status" value="1"/>
</dbReference>
<dbReference type="CDD" id="cd02440">
    <property type="entry name" value="AdoMet_MTases"/>
    <property type="match status" value="1"/>
</dbReference>
<dbReference type="NCBIfam" id="TIGR00536">
    <property type="entry name" value="hemK_fam"/>
    <property type="match status" value="1"/>
</dbReference>
<dbReference type="AlphaFoldDB" id="A0A7V3KPS2"/>
<protein>
    <recommendedName>
        <fullName evidence="1">peptide chain release factor N(5)-glutamine methyltransferase</fullName>
        <ecNumber evidence="1">2.1.1.297</ecNumber>
    </recommendedName>
</protein>
<dbReference type="PROSITE" id="PS00092">
    <property type="entry name" value="N6_MTASE"/>
    <property type="match status" value="1"/>
</dbReference>
<comment type="caution">
    <text evidence="7">The sequence shown here is derived from an EMBL/GenBank/DDBJ whole genome shotgun (WGS) entry which is preliminary data.</text>
</comment>
<dbReference type="InterPro" id="IPR050320">
    <property type="entry name" value="N5-glutamine_MTase"/>
</dbReference>